<evidence type="ECO:0000313" key="3">
    <source>
        <dbReference type="EMBL" id="MBL6457513.1"/>
    </source>
</evidence>
<evidence type="ECO:0008006" key="5">
    <source>
        <dbReference type="Google" id="ProtNLM"/>
    </source>
</evidence>
<dbReference type="InterPro" id="IPR019734">
    <property type="entry name" value="TPR_rpt"/>
</dbReference>
<dbReference type="PROSITE" id="PS50005">
    <property type="entry name" value="TPR"/>
    <property type="match status" value="1"/>
</dbReference>
<comment type="caution">
    <text evidence="3">The sequence shown here is derived from an EMBL/GenBank/DDBJ whole genome shotgun (WGS) entry which is preliminary data.</text>
</comment>
<feature type="region of interest" description="Disordered" evidence="2">
    <location>
        <begin position="1"/>
        <end position="29"/>
    </location>
</feature>
<evidence type="ECO:0000313" key="4">
    <source>
        <dbReference type="Proteomes" id="UP000606490"/>
    </source>
</evidence>
<proteinExistence type="predicted"/>
<gene>
    <name evidence="3" type="ORF">JMJ55_19455</name>
</gene>
<sequence>MNTALLHPIPAPDSLSRPEAAPPGGGRPDLALAETLLREGAVPAAQSLLRGLPRVAASRAEGVSLTYAAACLDPEFRQHIAQADTARDRRQWPEAEYGYWRALSLYPLHAGYRVQYGHALKEQGKLPDAEVAYRSALALDPEAAADLRRHIAHVAGLLGHAEAPDPSPRPPAPHPLEEAPWSEDVELAHALLLHRPPQLVEEVLPLLRTAPTRRALLLAVMGREEMARANRDLMLLLAEQDAR</sequence>
<dbReference type="Gene3D" id="1.25.40.10">
    <property type="entry name" value="Tetratricopeptide repeat domain"/>
    <property type="match status" value="1"/>
</dbReference>
<feature type="repeat" description="TPR" evidence="1">
    <location>
        <begin position="110"/>
        <end position="143"/>
    </location>
</feature>
<evidence type="ECO:0000256" key="2">
    <source>
        <dbReference type="SAM" id="MobiDB-lite"/>
    </source>
</evidence>
<evidence type="ECO:0000256" key="1">
    <source>
        <dbReference type="PROSITE-ProRule" id="PRU00339"/>
    </source>
</evidence>
<dbReference type="EMBL" id="JAEUXJ010000009">
    <property type="protein sequence ID" value="MBL6457513.1"/>
    <property type="molecule type" value="Genomic_DNA"/>
</dbReference>
<keyword evidence="1" id="KW-0802">TPR repeat</keyword>
<dbReference type="SUPFAM" id="SSF48452">
    <property type="entry name" value="TPR-like"/>
    <property type="match status" value="1"/>
</dbReference>
<keyword evidence="4" id="KW-1185">Reference proteome</keyword>
<protein>
    <recommendedName>
        <fullName evidence="5">Tetratricopeptide repeat-containing protein</fullName>
    </recommendedName>
</protein>
<reference evidence="3 4" key="1">
    <citation type="submission" date="2021-01" db="EMBL/GenBank/DDBJ databases">
        <title>Belnapia mucosa sp. nov. and Belnapia arida sp. nov., isolated from the Tabernas Desert (Almeria, Spain).</title>
        <authorList>
            <person name="Molina-Menor E."/>
            <person name="Vidal-Verdu A."/>
            <person name="Calonge A."/>
            <person name="Satari L."/>
            <person name="Pereto Magraner J."/>
            <person name="Porcar Miralles M."/>
        </authorList>
    </citation>
    <scope>NUCLEOTIDE SEQUENCE [LARGE SCALE GENOMIC DNA]</scope>
    <source>
        <strain evidence="3 4">T6</strain>
    </source>
</reference>
<organism evidence="3 4">
    <name type="scientific">Belnapia mucosa</name>
    <dbReference type="NCBI Taxonomy" id="2804532"/>
    <lineage>
        <taxon>Bacteria</taxon>
        <taxon>Pseudomonadati</taxon>
        <taxon>Pseudomonadota</taxon>
        <taxon>Alphaproteobacteria</taxon>
        <taxon>Acetobacterales</taxon>
        <taxon>Roseomonadaceae</taxon>
        <taxon>Belnapia</taxon>
    </lineage>
</organism>
<name>A0ABS1V779_9PROT</name>
<dbReference type="InterPro" id="IPR011990">
    <property type="entry name" value="TPR-like_helical_dom_sf"/>
</dbReference>
<accession>A0ABS1V779</accession>
<dbReference type="Proteomes" id="UP000606490">
    <property type="component" value="Unassembled WGS sequence"/>
</dbReference>
<dbReference type="RefSeq" id="WP_202827261.1">
    <property type="nucleotide sequence ID" value="NZ_JAEUXJ010000009.1"/>
</dbReference>